<dbReference type="InterPro" id="IPR028098">
    <property type="entry name" value="Glyco_trans_4-like_N"/>
</dbReference>
<dbReference type="Gene3D" id="3.40.50.2000">
    <property type="entry name" value="Glycogen Phosphorylase B"/>
    <property type="match status" value="2"/>
</dbReference>
<gene>
    <name evidence="3" type="ORF">D1Y85_22190</name>
</gene>
<keyword evidence="4" id="KW-1185">Reference proteome</keyword>
<evidence type="ECO:0000259" key="1">
    <source>
        <dbReference type="Pfam" id="PF00534"/>
    </source>
</evidence>
<organism evidence="3 4">
    <name type="scientific">Paraburkholderia dinghuensis</name>
    <dbReference type="NCBI Taxonomy" id="2305225"/>
    <lineage>
        <taxon>Bacteria</taxon>
        <taxon>Pseudomonadati</taxon>
        <taxon>Pseudomonadota</taxon>
        <taxon>Betaproteobacteria</taxon>
        <taxon>Burkholderiales</taxon>
        <taxon>Burkholderiaceae</taxon>
        <taxon>Paraburkholderia</taxon>
    </lineage>
</organism>
<dbReference type="EMBL" id="RQIS01000019">
    <property type="protein sequence ID" value="RQH02195.1"/>
    <property type="molecule type" value="Genomic_DNA"/>
</dbReference>
<feature type="domain" description="Glycosyltransferase subfamily 4-like N-terminal" evidence="2">
    <location>
        <begin position="15"/>
        <end position="178"/>
    </location>
</feature>
<sequence>MKLLHVLPSTDPRLGGTVEAVRQTGAWLCAAGHAVEVLSLDNPGDAHVAAFSLRVHALGPSVGHYRYNERLVPWLHLHAREYDAVFVNGLWQYHSFGTWRALRTLRVPYFVFTHGMLDPWFKRTYPLKHLKKWLYWPWTEYRLLRDANAVLFTSEEERRLSRDSFWLYRAKEHVVTCGTASPPVESETLRNTFFDAWPCLRDKHIILFLSRVHPKKGCDLLIEAFARRAAEHPDWQLVVAGPESGDLGERLRARANELGVTERITWTGMLEGNEKWAAFYASDVFVLPSHQENFGMVIAEALACRLPVLITNKVNIWREVERGQAGFVCDDTIDGVERGLEWWLSLKLSDRQQMKARAQALYDECFTIKAMAQGLLDAVERYAVERLAWH</sequence>
<dbReference type="PANTHER" id="PTHR12526">
    <property type="entry name" value="GLYCOSYLTRANSFERASE"/>
    <property type="match status" value="1"/>
</dbReference>
<dbReference type="AlphaFoldDB" id="A0A3N6ML78"/>
<dbReference type="RefSeq" id="WP_124153229.1">
    <property type="nucleotide sequence ID" value="NZ_RQIS01000019.1"/>
</dbReference>
<reference evidence="3 4" key="1">
    <citation type="submission" date="2018-11" db="EMBL/GenBank/DDBJ databases">
        <title>Paraburkholderia sp. DHOA04, isolated from soil.</title>
        <authorList>
            <person name="Gao Z.-H."/>
            <person name="Qiu L.-H."/>
            <person name="Fu J.-C."/>
        </authorList>
    </citation>
    <scope>NUCLEOTIDE SEQUENCE [LARGE SCALE GENOMIC DNA]</scope>
    <source>
        <strain evidence="3 4">DHOA04</strain>
    </source>
</reference>
<dbReference type="Pfam" id="PF13579">
    <property type="entry name" value="Glyco_trans_4_4"/>
    <property type="match status" value="1"/>
</dbReference>
<proteinExistence type="predicted"/>
<keyword evidence="3" id="KW-0808">Transferase</keyword>
<name>A0A3N6ML78_9BURK</name>
<dbReference type="Pfam" id="PF00534">
    <property type="entry name" value="Glycos_transf_1"/>
    <property type="match status" value="1"/>
</dbReference>
<evidence type="ECO:0000313" key="4">
    <source>
        <dbReference type="Proteomes" id="UP000272778"/>
    </source>
</evidence>
<evidence type="ECO:0000259" key="2">
    <source>
        <dbReference type="Pfam" id="PF13579"/>
    </source>
</evidence>
<evidence type="ECO:0000313" key="3">
    <source>
        <dbReference type="EMBL" id="RQH02195.1"/>
    </source>
</evidence>
<feature type="domain" description="Glycosyl transferase family 1" evidence="1">
    <location>
        <begin position="201"/>
        <end position="359"/>
    </location>
</feature>
<dbReference type="PANTHER" id="PTHR12526:SF637">
    <property type="entry name" value="GLYCOSYLTRANSFERASE EPSF-RELATED"/>
    <property type="match status" value="1"/>
</dbReference>
<protein>
    <submittedName>
        <fullName evidence="3">Glycosyltransferase</fullName>
    </submittedName>
</protein>
<dbReference type="Proteomes" id="UP000272778">
    <property type="component" value="Unassembled WGS sequence"/>
</dbReference>
<accession>A0A3N6ML78</accession>
<dbReference type="SUPFAM" id="SSF53756">
    <property type="entry name" value="UDP-Glycosyltransferase/glycogen phosphorylase"/>
    <property type="match status" value="1"/>
</dbReference>
<dbReference type="GO" id="GO:0016757">
    <property type="term" value="F:glycosyltransferase activity"/>
    <property type="evidence" value="ECO:0007669"/>
    <property type="project" value="InterPro"/>
</dbReference>
<comment type="caution">
    <text evidence="3">The sequence shown here is derived from an EMBL/GenBank/DDBJ whole genome shotgun (WGS) entry which is preliminary data.</text>
</comment>
<dbReference type="InterPro" id="IPR001296">
    <property type="entry name" value="Glyco_trans_1"/>
</dbReference>
<dbReference type="OrthoDB" id="433681at2"/>